<evidence type="ECO:0000259" key="4">
    <source>
        <dbReference type="Pfam" id="PF00550"/>
    </source>
</evidence>
<protein>
    <submittedName>
        <fullName evidence="6">Uncharacterized protein</fullName>
    </submittedName>
</protein>
<dbReference type="InterPro" id="IPR013120">
    <property type="entry name" value="FAR_NAD-bd"/>
</dbReference>
<feature type="domain" description="Thioester reductase (TE)" evidence="5">
    <location>
        <begin position="711"/>
        <end position="951"/>
    </location>
</feature>
<dbReference type="Gene3D" id="3.40.50.12780">
    <property type="entry name" value="N-terminal domain of ligase-like"/>
    <property type="match status" value="1"/>
</dbReference>
<evidence type="ECO:0000259" key="3">
    <source>
        <dbReference type="Pfam" id="PF00501"/>
    </source>
</evidence>
<dbReference type="SUPFAM" id="SSF47336">
    <property type="entry name" value="ACP-like"/>
    <property type="match status" value="1"/>
</dbReference>
<gene>
    <name evidence="6" type="ORF">ALECFALPRED_003401</name>
</gene>
<dbReference type="Gene3D" id="3.40.50.720">
    <property type="entry name" value="NAD(P)-binding Rossmann-like Domain"/>
    <property type="match status" value="1"/>
</dbReference>
<accession>A0A8H3FM00</accession>
<dbReference type="PROSITE" id="PS00455">
    <property type="entry name" value="AMP_BINDING"/>
    <property type="match status" value="1"/>
</dbReference>
<dbReference type="EMBL" id="CAJPDR010000212">
    <property type="protein sequence ID" value="CAF9926250.1"/>
    <property type="molecule type" value="Genomic_DNA"/>
</dbReference>
<evidence type="ECO:0000256" key="2">
    <source>
        <dbReference type="ARBA" id="ARBA00022553"/>
    </source>
</evidence>
<sequence>MALIAAPECGPEYGHRLIPTLVDEMAASTPNRVYASIPRNQDFTGGFDDVTFRILARAVNRAAFWIENKLGKSAHFETIAYLGPMDLRYYVVALAATKVGYKVSSVLGPHLGSTNAIVRAEQIEQTLLPSPRNSIEGHLALLESTGCTILISPVESKVDHLLSKRDMRHFNVEGLKEILRGDFTEHYEYNKTFGEAAQDPFIVVHTSGSTGLPKPITLYHGGVANIDNHHLISALDGFDAQIKVFEGPVRTFTSLPPFHVAGIIQCLLVALYYEETIVWPPPGRPISADLIHDLLDNVDLDVCFLAPSTWEDFSQSQTSLEKLKTLKYARYAGGPLGKTVGDAIARHTDVLNMMGTSEVGLFPNLHKPPEDWVYFHFDPRMKGVEFREISPGLYEQVFTRHDSTDPLHWSFYTFPDQSEFSMNDVYSKHPSKQDLWLYEGRSDDVIVFSNGEKFNPNDMEATLRSCPGIFGALVVGQGRFEAAALLELKEPVPDTAEGRKEILDDLSPYVTKANESAPGHAKLDLDHIIFIKAGKPMLRTDKSTVKRRATNQAYEEEIDQLYRDLTGLRDSSDAVQLNPRDGDALRIGMRNILTGMGGLQNITFEQDFFAAGMDSLQVMNFVRQLRSSFRDHDGGAVAHLMSPRTIYSSPTISKLATAVHNIANHGGAVSEAMDKERIGRMEAMLAKYSRGLPQTKKDTTHCQAQGLTVILTGSTGSLGSYLLDCLLANTLVTKVICLNRGADTEIKQKNGNRLRGLHTEWGDKVQFLTTDLSKDYLGLDADDYKMLVKEASFIIHNQWQVDFNLNLESFEPHIAGVRDLINLSNQSPKSLPILFTSSISTLDSWAIRYPEDKVPESVFYDFSVPAAMGYGESKYVAEQLLEKAGKDSSVSAAICRVGQLAGPVIKGGIWNKQEWLPSLIASSKYLGKIPTTLPGQDTVAWIPVDITAKVIVDLLLSDIDDGPSTTAWTKYHNVVNPQSGSWEALVPVVTKYFDDTIEPVSFKSWFEALKATASKTDDVARNPGIKLLEFFEQMKASGKEAELETEQTVKRSQAMRELRAVGPEWMEIWLRQWGF</sequence>
<dbReference type="InterPro" id="IPR042099">
    <property type="entry name" value="ANL_N_sf"/>
</dbReference>
<dbReference type="SUPFAM" id="SSF56801">
    <property type="entry name" value="Acetyl-CoA synthetase-like"/>
    <property type="match status" value="1"/>
</dbReference>
<organism evidence="6 7">
    <name type="scientific">Alectoria fallacina</name>
    <dbReference type="NCBI Taxonomy" id="1903189"/>
    <lineage>
        <taxon>Eukaryota</taxon>
        <taxon>Fungi</taxon>
        <taxon>Dikarya</taxon>
        <taxon>Ascomycota</taxon>
        <taxon>Pezizomycotina</taxon>
        <taxon>Lecanoromycetes</taxon>
        <taxon>OSLEUM clade</taxon>
        <taxon>Lecanoromycetidae</taxon>
        <taxon>Lecanorales</taxon>
        <taxon>Lecanorineae</taxon>
        <taxon>Parmeliaceae</taxon>
        <taxon>Alectoria</taxon>
    </lineage>
</organism>
<dbReference type="OrthoDB" id="429813at2759"/>
<reference evidence="6" key="1">
    <citation type="submission" date="2021-03" db="EMBL/GenBank/DDBJ databases">
        <authorList>
            <person name="Tagirdzhanova G."/>
        </authorList>
    </citation>
    <scope>NUCLEOTIDE SEQUENCE</scope>
</reference>
<proteinExistence type="predicted"/>
<feature type="domain" description="AMP-dependent synthetase/ligase" evidence="3">
    <location>
        <begin position="37"/>
        <end position="363"/>
    </location>
</feature>
<evidence type="ECO:0000259" key="5">
    <source>
        <dbReference type="Pfam" id="PF07993"/>
    </source>
</evidence>
<feature type="domain" description="Carrier" evidence="4">
    <location>
        <begin position="600"/>
        <end position="658"/>
    </location>
</feature>
<dbReference type="PANTHER" id="PTHR43439">
    <property type="entry name" value="PHENYLACETATE-COENZYME A LIGASE"/>
    <property type="match status" value="1"/>
</dbReference>
<dbReference type="InterPro" id="IPR036736">
    <property type="entry name" value="ACP-like_sf"/>
</dbReference>
<dbReference type="Pfam" id="PF23562">
    <property type="entry name" value="AMP-binding_C_3"/>
    <property type="match status" value="1"/>
</dbReference>
<dbReference type="InterPro" id="IPR036291">
    <property type="entry name" value="NAD(P)-bd_dom_sf"/>
</dbReference>
<comment type="caution">
    <text evidence="6">The sequence shown here is derived from an EMBL/GenBank/DDBJ whole genome shotgun (WGS) entry which is preliminary data.</text>
</comment>
<evidence type="ECO:0000256" key="1">
    <source>
        <dbReference type="ARBA" id="ARBA00022450"/>
    </source>
</evidence>
<evidence type="ECO:0000313" key="6">
    <source>
        <dbReference type="EMBL" id="CAF9926250.1"/>
    </source>
</evidence>
<dbReference type="InterPro" id="IPR051414">
    <property type="entry name" value="Adenylate-forming_Reductase"/>
</dbReference>
<keyword evidence="2" id="KW-0597">Phosphoprotein</keyword>
<evidence type="ECO:0000313" key="7">
    <source>
        <dbReference type="Proteomes" id="UP000664203"/>
    </source>
</evidence>
<dbReference type="Pfam" id="PF07993">
    <property type="entry name" value="NAD_binding_4"/>
    <property type="match status" value="1"/>
</dbReference>
<dbReference type="SUPFAM" id="SSF51735">
    <property type="entry name" value="NAD(P)-binding Rossmann-fold domains"/>
    <property type="match status" value="1"/>
</dbReference>
<name>A0A8H3FM00_9LECA</name>
<dbReference type="Gene3D" id="1.10.1200.10">
    <property type="entry name" value="ACP-like"/>
    <property type="match status" value="1"/>
</dbReference>
<keyword evidence="7" id="KW-1185">Reference proteome</keyword>
<dbReference type="Pfam" id="PF00501">
    <property type="entry name" value="AMP-binding"/>
    <property type="match status" value="1"/>
</dbReference>
<dbReference type="InterPro" id="IPR000873">
    <property type="entry name" value="AMP-dep_synth/lig_dom"/>
</dbReference>
<dbReference type="Proteomes" id="UP000664203">
    <property type="component" value="Unassembled WGS sequence"/>
</dbReference>
<dbReference type="AlphaFoldDB" id="A0A8H3FM00"/>
<keyword evidence="1" id="KW-0596">Phosphopantetheine</keyword>
<dbReference type="PANTHER" id="PTHR43439:SF2">
    <property type="entry name" value="ENZYME, PUTATIVE (JCVI)-RELATED"/>
    <property type="match status" value="1"/>
</dbReference>
<dbReference type="Pfam" id="PF00550">
    <property type="entry name" value="PP-binding"/>
    <property type="match status" value="1"/>
</dbReference>
<dbReference type="InterPro" id="IPR020845">
    <property type="entry name" value="AMP-binding_CS"/>
</dbReference>
<dbReference type="InterPro" id="IPR009081">
    <property type="entry name" value="PP-bd_ACP"/>
</dbReference>